<dbReference type="SUPFAM" id="SSF102114">
    <property type="entry name" value="Radical SAM enzymes"/>
    <property type="match status" value="1"/>
</dbReference>
<reference evidence="17 18" key="1">
    <citation type="submission" date="2017-06" db="EMBL/GenBank/DDBJ databases">
        <title>Sequencing and comparative analysis of myxobacterial genomes.</title>
        <authorList>
            <person name="Rupp O."/>
            <person name="Goesmann A."/>
            <person name="Sogaard-Andersen L."/>
        </authorList>
    </citation>
    <scope>NUCLEOTIDE SEQUENCE [LARGE SCALE GENOMIC DNA]</scope>
    <source>
        <strain evidence="17 18">DSM 52655</strain>
    </source>
</reference>
<sequence length="387" mass="43054">MTPTEPASATVDTAAPPVPAPTPAATPRTEVSSLTLEGLTRFLTEQLGERAFRAGQLYRWLHQRGATSFDEMTDLSKALREKLKARAEIVPLVKDAEQRSVDGTIKYRWKTRDGRYIESVYMPSEDRKTLCVSTQVGCAMACTFCMTGTLGLKRNLTPGEIVAQVHAVNREVRRNESLETLRPLSNLVFMGMGEPLHNFENLKTALSILQSQDGPNFSHRHITVSTVGLVPMIERFGQETDVKLAISLNASTDEQRSKTMPVNRKWNIAALLDACRKFPLRQGRRITFEYVLLRDFNDSDEDAARLIQLLDGIPAKVNLIPYNENPGLGFQTTMDERAERFRELLCAGHVAAFIRQNRGRDIAGACGQLANRGGESPSETPQSPELP</sequence>
<dbReference type="PIRSF" id="PIRSF006004">
    <property type="entry name" value="CHP00048"/>
    <property type="match status" value="1"/>
</dbReference>
<comment type="caution">
    <text evidence="14">Lacks conserved residue(s) required for the propagation of feature annotation.</text>
</comment>
<dbReference type="FunFam" id="3.20.20.70:FF:000014">
    <property type="entry name" value="Probable dual-specificity RNA methyltransferase RlmN"/>
    <property type="match status" value="1"/>
</dbReference>
<dbReference type="SFLD" id="SFLDG01062">
    <property type="entry name" value="methyltransferase_(Class_A)"/>
    <property type="match status" value="1"/>
</dbReference>
<keyword evidence="13 14" id="KW-1015">Disulfide bond</keyword>
<proteinExistence type="inferred from homology"/>
<evidence type="ECO:0000256" key="15">
    <source>
        <dbReference type="SAM" id="MobiDB-lite"/>
    </source>
</evidence>
<feature type="binding site" evidence="14">
    <location>
        <position position="138"/>
    </location>
    <ligand>
        <name>[4Fe-4S] cluster</name>
        <dbReference type="ChEBI" id="CHEBI:49883"/>
        <note>4Fe-4S-S-AdoMet</note>
    </ligand>
</feature>
<feature type="active site" description="Proton acceptor" evidence="14">
    <location>
        <position position="118"/>
    </location>
</feature>
<feature type="region of interest" description="Disordered" evidence="15">
    <location>
        <begin position="1"/>
        <end position="31"/>
    </location>
</feature>
<evidence type="ECO:0000256" key="13">
    <source>
        <dbReference type="ARBA" id="ARBA00023157"/>
    </source>
</evidence>
<dbReference type="EC" id="2.1.1.192" evidence="14"/>
<dbReference type="FunFam" id="1.10.150.530:FF:000003">
    <property type="entry name" value="Dual-specificity RNA methyltransferase RlmN"/>
    <property type="match status" value="1"/>
</dbReference>
<evidence type="ECO:0000313" key="18">
    <source>
        <dbReference type="Proteomes" id="UP000217257"/>
    </source>
</evidence>
<feature type="binding site" evidence="14">
    <location>
        <position position="142"/>
    </location>
    <ligand>
        <name>[4Fe-4S] cluster</name>
        <dbReference type="ChEBI" id="CHEBI:49883"/>
        <note>4Fe-4S-S-AdoMet</note>
    </ligand>
</feature>
<evidence type="ECO:0000256" key="12">
    <source>
        <dbReference type="ARBA" id="ARBA00023014"/>
    </source>
</evidence>
<evidence type="ECO:0000256" key="5">
    <source>
        <dbReference type="ARBA" id="ARBA00022552"/>
    </source>
</evidence>
<dbReference type="InterPro" id="IPR040072">
    <property type="entry name" value="Methyltransferase_A"/>
</dbReference>
<dbReference type="InterPro" id="IPR013785">
    <property type="entry name" value="Aldolase_TIM"/>
</dbReference>
<dbReference type="Pfam" id="PF04055">
    <property type="entry name" value="Radical_SAM"/>
    <property type="match status" value="1"/>
</dbReference>
<evidence type="ECO:0000256" key="3">
    <source>
        <dbReference type="ARBA" id="ARBA00022485"/>
    </source>
</evidence>
<dbReference type="InterPro" id="IPR048641">
    <property type="entry name" value="RlmN_N"/>
</dbReference>
<dbReference type="InterPro" id="IPR058240">
    <property type="entry name" value="rSAM_sf"/>
</dbReference>
<dbReference type="Proteomes" id="UP000217257">
    <property type="component" value="Chromosome"/>
</dbReference>
<dbReference type="PROSITE" id="PS51918">
    <property type="entry name" value="RADICAL_SAM"/>
    <property type="match status" value="1"/>
</dbReference>
<keyword evidence="5 14" id="KW-0698">rRNA processing</keyword>
<comment type="miscellaneous">
    <text evidence="14">Reaction proceeds by a ping-pong mechanism involving intermediate methylation of a conserved cysteine residue.</text>
</comment>
<dbReference type="GO" id="GO:0070040">
    <property type="term" value="F:rRNA (adenine(2503)-C2-)-methyltransferase activity"/>
    <property type="evidence" value="ECO:0007669"/>
    <property type="project" value="UniProtKB-UniRule"/>
</dbReference>
<protein>
    <recommendedName>
        <fullName evidence="14">Probable dual-specificity RNA methyltransferase RlmN</fullName>
        <ecNumber evidence="14">2.1.1.192</ecNumber>
    </recommendedName>
    <alternativeName>
        <fullName evidence="14">23S rRNA (adenine(2503)-C(2))-methyltransferase</fullName>
    </alternativeName>
    <alternativeName>
        <fullName evidence="14">23S rRNA m2A2503 methyltransferase</fullName>
    </alternativeName>
    <alternativeName>
        <fullName evidence="14">Ribosomal RNA large subunit methyltransferase N</fullName>
    </alternativeName>
    <alternativeName>
        <fullName evidence="14">tRNA (adenine(37)-C(2))-methyltransferase</fullName>
    </alternativeName>
    <alternativeName>
        <fullName evidence="14">tRNA m2A37 methyltransferase</fullName>
    </alternativeName>
</protein>
<keyword evidence="3 14" id="KW-0004">4Fe-4S</keyword>
<dbReference type="PANTHER" id="PTHR30544">
    <property type="entry name" value="23S RRNA METHYLTRANSFERASE"/>
    <property type="match status" value="1"/>
</dbReference>
<dbReference type="CDD" id="cd01335">
    <property type="entry name" value="Radical_SAM"/>
    <property type="match status" value="1"/>
</dbReference>
<evidence type="ECO:0000256" key="9">
    <source>
        <dbReference type="ARBA" id="ARBA00022694"/>
    </source>
</evidence>
<evidence type="ECO:0000256" key="1">
    <source>
        <dbReference type="ARBA" id="ARBA00004496"/>
    </source>
</evidence>
<dbReference type="GO" id="GO:0005737">
    <property type="term" value="C:cytoplasm"/>
    <property type="evidence" value="ECO:0007669"/>
    <property type="project" value="UniProtKB-SubCell"/>
</dbReference>
<keyword evidence="12 14" id="KW-0411">Iron-sulfur</keyword>
<feature type="binding site" evidence="14">
    <location>
        <position position="225"/>
    </location>
    <ligand>
        <name>S-adenosyl-L-methionine</name>
        <dbReference type="ChEBI" id="CHEBI:59789"/>
    </ligand>
</feature>
<dbReference type="SFLD" id="SFLDF00275">
    <property type="entry name" value="adenosine_C2_methyltransferase"/>
    <property type="match status" value="1"/>
</dbReference>
<dbReference type="Gene3D" id="1.10.150.530">
    <property type="match status" value="1"/>
</dbReference>
<feature type="binding site" evidence="14">
    <location>
        <position position="145"/>
    </location>
    <ligand>
        <name>[4Fe-4S] cluster</name>
        <dbReference type="ChEBI" id="CHEBI:49883"/>
        <note>4Fe-4S-S-AdoMet</note>
    </ligand>
</feature>
<feature type="active site" description="S-methylcysteine intermediate" evidence="14">
    <location>
        <position position="366"/>
    </location>
</feature>
<feature type="compositionally biased region" description="Low complexity" evidence="15">
    <location>
        <begin position="1"/>
        <end position="15"/>
    </location>
</feature>
<name>A0A250J5B8_9BACT</name>
<comment type="catalytic activity">
    <reaction evidence="14">
        <text>adenosine(37) in tRNA + 2 reduced [2Fe-2S]-[ferredoxin] + 2 S-adenosyl-L-methionine = 2-methyladenosine(37) in tRNA + 5'-deoxyadenosine + L-methionine + 2 oxidized [2Fe-2S]-[ferredoxin] + S-adenosyl-L-homocysteine</text>
        <dbReference type="Rhea" id="RHEA:43332"/>
        <dbReference type="Rhea" id="RHEA-COMP:10000"/>
        <dbReference type="Rhea" id="RHEA-COMP:10001"/>
        <dbReference type="Rhea" id="RHEA-COMP:10162"/>
        <dbReference type="Rhea" id="RHEA-COMP:10485"/>
        <dbReference type="ChEBI" id="CHEBI:17319"/>
        <dbReference type="ChEBI" id="CHEBI:33737"/>
        <dbReference type="ChEBI" id="CHEBI:33738"/>
        <dbReference type="ChEBI" id="CHEBI:57844"/>
        <dbReference type="ChEBI" id="CHEBI:57856"/>
        <dbReference type="ChEBI" id="CHEBI:59789"/>
        <dbReference type="ChEBI" id="CHEBI:74411"/>
        <dbReference type="ChEBI" id="CHEBI:74497"/>
        <dbReference type="EC" id="2.1.1.192"/>
    </reaction>
</comment>
<dbReference type="InterPro" id="IPR027492">
    <property type="entry name" value="RNA_MTrfase_RlmN"/>
</dbReference>
<dbReference type="PANTHER" id="PTHR30544:SF5">
    <property type="entry name" value="RADICAL SAM CORE DOMAIN-CONTAINING PROTEIN"/>
    <property type="match status" value="1"/>
</dbReference>
<dbReference type="Gene3D" id="3.20.20.70">
    <property type="entry name" value="Aldolase class I"/>
    <property type="match status" value="1"/>
</dbReference>
<feature type="binding site" evidence="14">
    <location>
        <begin position="247"/>
        <end position="249"/>
    </location>
    <ligand>
        <name>S-adenosyl-L-methionine</name>
        <dbReference type="ChEBI" id="CHEBI:59789"/>
    </ligand>
</feature>
<evidence type="ECO:0000313" key="17">
    <source>
        <dbReference type="EMBL" id="ATB39125.1"/>
    </source>
</evidence>
<evidence type="ECO:0000256" key="4">
    <source>
        <dbReference type="ARBA" id="ARBA00022490"/>
    </source>
</evidence>
<evidence type="ECO:0000256" key="10">
    <source>
        <dbReference type="ARBA" id="ARBA00022723"/>
    </source>
</evidence>
<dbReference type="Pfam" id="PF21016">
    <property type="entry name" value="RlmN_N"/>
    <property type="match status" value="1"/>
</dbReference>
<evidence type="ECO:0000259" key="16">
    <source>
        <dbReference type="PROSITE" id="PS51918"/>
    </source>
</evidence>
<dbReference type="InterPro" id="IPR004383">
    <property type="entry name" value="rRNA_lsu_MTrfase_RlmN/Cfr"/>
</dbReference>
<dbReference type="GO" id="GO:0000049">
    <property type="term" value="F:tRNA binding"/>
    <property type="evidence" value="ECO:0007669"/>
    <property type="project" value="UniProtKB-UniRule"/>
</dbReference>
<dbReference type="SFLD" id="SFLDS00029">
    <property type="entry name" value="Radical_SAM"/>
    <property type="match status" value="1"/>
</dbReference>
<feature type="domain" description="Radical SAM core" evidence="16">
    <location>
        <begin position="124"/>
        <end position="360"/>
    </location>
</feature>
<dbReference type="GO" id="GO:0051539">
    <property type="term" value="F:4 iron, 4 sulfur cluster binding"/>
    <property type="evidence" value="ECO:0007669"/>
    <property type="project" value="UniProtKB-UniRule"/>
</dbReference>
<keyword evidence="8 14" id="KW-0949">S-adenosyl-L-methionine</keyword>
<dbReference type="RefSeq" id="WP_095987203.1">
    <property type="nucleotide sequence ID" value="NZ_CP022098.1"/>
</dbReference>
<gene>
    <name evidence="14" type="primary">rlmN</name>
    <name evidence="17" type="ORF">CYFUS_004564</name>
</gene>
<evidence type="ECO:0000256" key="8">
    <source>
        <dbReference type="ARBA" id="ARBA00022691"/>
    </source>
</evidence>
<dbReference type="GO" id="GO:0046872">
    <property type="term" value="F:metal ion binding"/>
    <property type="evidence" value="ECO:0007669"/>
    <property type="project" value="UniProtKB-KW"/>
</dbReference>
<keyword evidence="7 14" id="KW-0808">Transferase</keyword>
<dbReference type="GO" id="GO:0030488">
    <property type="term" value="P:tRNA methylation"/>
    <property type="evidence" value="ECO:0007669"/>
    <property type="project" value="UniProtKB-UniRule"/>
</dbReference>
<comment type="catalytic activity">
    <reaction evidence="14">
        <text>adenosine(2503) in 23S rRNA + 2 reduced [2Fe-2S]-[ferredoxin] + 2 S-adenosyl-L-methionine = 2-methyladenosine(2503) in 23S rRNA + 5'-deoxyadenosine + L-methionine + 2 oxidized [2Fe-2S]-[ferredoxin] + S-adenosyl-L-homocysteine</text>
        <dbReference type="Rhea" id="RHEA:42916"/>
        <dbReference type="Rhea" id="RHEA-COMP:10000"/>
        <dbReference type="Rhea" id="RHEA-COMP:10001"/>
        <dbReference type="Rhea" id="RHEA-COMP:10152"/>
        <dbReference type="Rhea" id="RHEA-COMP:10282"/>
        <dbReference type="ChEBI" id="CHEBI:17319"/>
        <dbReference type="ChEBI" id="CHEBI:33737"/>
        <dbReference type="ChEBI" id="CHEBI:33738"/>
        <dbReference type="ChEBI" id="CHEBI:57844"/>
        <dbReference type="ChEBI" id="CHEBI:57856"/>
        <dbReference type="ChEBI" id="CHEBI:59789"/>
        <dbReference type="ChEBI" id="CHEBI:74411"/>
        <dbReference type="ChEBI" id="CHEBI:74497"/>
        <dbReference type="EC" id="2.1.1.192"/>
    </reaction>
</comment>
<evidence type="ECO:0000256" key="11">
    <source>
        <dbReference type="ARBA" id="ARBA00023004"/>
    </source>
</evidence>
<keyword evidence="11 14" id="KW-0408">Iron</keyword>
<keyword evidence="6 14" id="KW-0489">Methyltransferase</keyword>
<accession>A0A250J5B8</accession>
<evidence type="ECO:0000256" key="2">
    <source>
        <dbReference type="ARBA" id="ARBA00007544"/>
    </source>
</evidence>
<dbReference type="GO" id="GO:0070475">
    <property type="term" value="P:rRNA base methylation"/>
    <property type="evidence" value="ECO:0007669"/>
    <property type="project" value="UniProtKB-UniRule"/>
</dbReference>
<dbReference type="HAMAP" id="MF_01849">
    <property type="entry name" value="RNA_methyltr_RlmN"/>
    <property type="match status" value="1"/>
</dbReference>
<comment type="subcellular location">
    <subcellularLocation>
        <location evidence="1 14">Cytoplasm</location>
    </subcellularLocation>
</comment>
<evidence type="ECO:0000256" key="7">
    <source>
        <dbReference type="ARBA" id="ARBA00022679"/>
    </source>
</evidence>
<organism evidence="17 18">
    <name type="scientific">Cystobacter fuscus</name>
    <dbReference type="NCBI Taxonomy" id="43"/>
    <lineage>
        <taxon>Bacteria</taxon>
        <taxon>Pseudomonadati</taxon>
        <taxon>Myxococcota</taxon>
        <taxon>Myxococcia</taxon>
        <taxon>Myxococcales</taxon>
        <taxon>Cystobacterineae</taxon>
        <taxon>Archangiaceae</taxon>
        <taxon>Cystobacter</taxon>
    </lineage>
</organism>
<comment type="similarity">
    <text evidence="2 14">Belongs to the radical SAM superfamily. RlmN family.</text>
</comment>
<dbReference type="GO" id="GO:0019843">
    <property type="term" value="F:rRNA binding"/>
    <property type="evidence" value="ECO:0007669"/>
    <property type="project" value="UniProtKB-UniRule"/>
</dbReference>
<comment type="cofactor">
    <cofactor evidence="14">
        <name>[4Fe-4S] cluster</name>
        <dbReference type="ChEBI" id="CHEBI:49883"/>
    </cofactor>
    <text evidence="14">Binds 1 [4Fe-4S] cluster. The cluster is coordinated with 3 cysteines and an exchangeable S-adenosyl-L-methionine.</text>
</comment>
<dbReference type="NCBIfam" id="TIGR00048">
    <property type="entry name" value="rRNA_mod_RlmN"/>
    <property type="match status" value="1"/>
</dbReference>
<dbReference type="EMBL" id="CP022098">
    <property type="protein sequence ID" value="ATB39125.1"/>
    <property type="molecule type" value="Genomic_DNA"/>
</dbReference>
<evidence type="ECO:0000256" key="6">
    <source>
        <dbReference type="ARBA" id="ARBA00022603"/>
    </source>
</evidence>
<comment type="function">
    <text evidence="14">Specifically methylates position 2 of adenine 2503 in 23S rRNA and position 2 of adenine 37 in tRNAs.</text>
</comment>
<keyword evidence="10 14" id="KW-0479">Metal-binding</keyword>
<feature type="binding site" evidence="14">
    <location>
        <begin position="193"/>
        <end position="194"/>
    </location>
    <ligand>
        <name>S-adenosyl-L-methionine</name>
        <dbReference type="ChEBI" id="CHEBI:59789"/>
    </ligand>
</feature>
<keyword evidence="9 14" id="KW-0819">tRNA processing</keyword>
<feature type="binding site" evidence="14">
    <location>
        <position position="323"/>
    </location>
    <ligand>
        <name>S-adenosyl-L-methionine</name>
        <dbReference type="ChEBI" id="CHEBI:59789"/>
    </ligand>
</feature>
<evidence type="ECO:0000256" key="14">
    <source>
        <dbReference type="HAMAP-Rule" id="MF_01849"/>
    </source>
</evidence>
<keyword evidence="4 14" id="KW-0963">Cytoplasm</keyword>
<dbReference type="InterPro" id="IPR007197">
    <property type="entry name" value="rSAM"/>
</dbReference>
<dbReference type="GO" id="GO:0002935">
    <property type="term" value="F:tRNA (adenine(37)-C2)-methyltransferase activity"/>
    <property type="evidence" value="ECO:0007669"/>
    <property type="project" value="UniProtKB-UniRule"/>
</dbReference>
<dbReference type="KEGG" id="cfus:CYFUS_004564"/>
<dbReference type="AlphaFoldDB" id="A0A250J5B8"/>